<protein>
    <submittedName>
        <fullName evidence="2">7917_t:CDS:1</fullName>
    </submittedName>
</protein>
<accession>A0A9N8VS60</accession>
<evidence type="ECO:0000313" key="3">
    <source>
        <dbReference type="Proteomes" id="UP000789759"/>
    </source>
</evidence>
<sequence length="57" mass="6735">MLISLLFCISFVNFHNAETFEIIKDELLFLNLNAKIAKIFYKNNLVFEKNNFSSLFN</sequence>
<proteinExistence type="predicted"/>
<dbReference type="EMBL" id="CAJVQA010000150">
    <property type="protein sequence ID" value="CAG8458792.1"/>
    <property type="molecule type" value="Genomic_DNA"/>
</dbReference>
<evidence type="ECO:0000256" key="1">
    <source>
        <dbReference type="SAM" id="SignalP"/>
    </source>
</evidence>
<evidence type="ECO:0000313" key="2">
    <source>
        <dbReference type="EMBL" id="CAG8458792.1"/>
    </source>
</evidence>
<feature type="signal peptide" evidence="1">
    <location>
        <begin position="1"/>
        <end position="19"/>
    </location>
</feature>
<organism evidence="2 3">
    <name type="scientific">Cetraspora pellucida</name>
    <dbReference type="NCBI Taxonomy" id="1433469"/>
    <lineage>
        <taxon>Eukaryota</taxon>
        <taxon>Fungi</taxon>
        <taxon>Fungi incertae sedis</taxon>
        <taxon>Mucoromycota</taxon>
        <taxon>Glomeromycotina</taxon>
        <taxon>Glomeromycetes</taxon>
        <taxon>Diversisporales</taxon>
        <taxon>Gigasporaceae</taxon>
        <taxon>Cetraspora</taxon>
    </lineage>
</organism>
<comment type="caution">
    <text evidence="2">The sequence shown here is derived from an EMBL/GenBank/DDBJ whole genome shotgun (WGS) entry which is preliminary data.</text>
</comment>
<dbReference type="AlphaFoldDB" id="A0A9N8VS60"/>
<reference evidence="2" key="1">
    <citation type="submission" date="2021-06" db="EMBL/GenBank/DDBJ databases">
        <authorList>
            <person name="Kallberg Y."/>
            <person name="Tangrot J."/>
            <person name="Rosling A."/>
        </authorList>
    </citation>
    <scope>NUCLEOTIDE SEQUENCE</scope>
    <source>
        <strain evidence="2">FL966</strain>
    </source>
</reference>
<gene>
    <name evidence="2" type="ORF">CPELLU_LOCUS520</name>
</gene>
<feature type="chain" id="PRO_5040245825" evidence="1">
    <location>
        <begin position="20"/>
        <end position="57"/>
    </location>
</feature>
<keyword evidence="3" id="KW-1185">Reference proteome</keyword>
<keyword evidence="1" id="KW-0732">Signal</keyword>
<dbReference type="Proteomes" id="UP000789759">
    <property type="component" value="Unassembled WGS sequence"/>
</dbReference>
<name>A0A9N8VS60_9GLOM</name>